<evidence type="ECO:0000313" key="3">
    <source>
        <dbReference type="Proteomes" id="UP000253977"/>
    </source>
</evidence>
<keyword evidence="3" id="KW-1185">Reference proteome</keyword>
<dbReference type="OrthoDB" id="7859692at2"/>
<organism evidence="2 3">
    <name type="scientific">Thalassococcus profundi</name>
    <dbReference type="NCBI Taxonomy" id="2282382"/>
    <lineage>
        <taxon>Bacteria</taxon>
        <taxon>Pseudomonadati</taxon>
        <taxon>Pseudomonadota</taxon>
        <taxon>Alphaproteobacteria</taxon>
        <taxon>Rhodobacterales</taxon>
        <taxon>Roseobacteraceae</taxon>
        <taxon>Thalassococcus</taxon>
    </lineage>
</organism>
<keyword evidence="1" id="KW-0472">Membrane</keyword>
<keyword evidence="1" id="KW-0812">Transmembrane</keyword>
<dbReference type="AlphaFoldDB" id="A0A369TS03"/>
<gene>
    <name evidence="2" type="ORF">DU478_00930</name>
</gene>
<dbReference type="Proteomes" id="UP000253977">
    <property type="component" value="Unassembled WGS sequence"/>
</dbReference>
<feature type="transmembrane region" description="Helical" evidence="1">
    <location>
        <begin position="6"/>
        <end position="28"/>
    </location>
</feature>
<protein>
    <submittedName>
        <fullName evidence="2">Uncharacterized protein</fullName>
    </submittedName>
</protein>
<evidence type="ECO:0000313" key="2">
    <source>
        <dbReference type="EMBL" id="RDD68069.1"/>
    </source>
</evidence>
<comment type="caution">
    <text evidence="2">The sequence shown here is derived from an EMBL/GenBank/DDBJ whole genome shotgun (WGS) entry which is preliminary data.</text>
</comment>
<keyword evidence="1" id="KW-1133">Transmembrane helix</keyword>
<reference evidence="2 3" key="1">
    <citation type="submission" date="2018-07" db="EMBL/GenBank/DDBJ databases">
        <title>Thalassococcus profundi sp. nov., a marine bacterium isolated from deep seawater of Okinawa Trough.</title>
        <authorList>
            <person name="Yu M."/>
        </authorList>
    </citation>
    <scope>NUCLEOTIDE SEQUENCE [LARGE SCALE GENOMIC DNA]</scope>
    <source>
        <strain evidence="2 3">WRAS1</strain>
    </source>
</reference>
<sequence>MPLPVLLALVVLGIGGIAVALHLLGLSAPRRLDEAGARAAWLREFPGDTVTAATVCADGSAALIAAHSGPGVVWTMGADTTARPLQGARTAAHETGLTLHLPDFTAPRLQLRLTPQEADLWTRTLKDTA</sequence>
<dbReference type="EMBL" id="QPMK01000001">
    <property type="protein sequence ID" value="RDD68069.1"/>
    <property type="molecule type" value="Genomic_DNA"/>
</dbReference>
<name>A0A369TS03_9RHOB</name>
<proteinExistence type="predicted"/>
<accession>A0A369TS03</accession>
<dbReference type="RefSeq" id="WP_114509048.1">
    <property type="nucleotide sequence ID" value="NZ_QPMK01000001.1"/>
</dbReference>
<evidence type="ECO:0000256" key="1">
    <source>
        <dbReference type="SAM" id="Phobius"/>
    </source>
</evidence>